<dbReference type="GO" id="GO:0033993">
    <property type="term" value="P:response to lipid"/>
    <property type="evidence" value="ECO:0007669"/>
    <property type="project" value="TreeGrafter"/>
</dbReference>
<dbReference type="GO" id="GO:0030145">
    <property type="term" value="F:manganese ion binding"/>
    <property type="evidence" value="ECO:0007669"/>
    <property type="project" value="TreeGrafter"/>
</dbReference>
<keyword evidence="3" id="KW-1185">Reference proteome</keyword>
<dbReference type="GO" id="GO:0019543">
    <property type="term" value="P:propionate catabolic process"/>
    <property type="evidence" value="ECO:0007669"/>
    <property type="project" value="TreeGrafter"/>
</dbReference>
<dbReference type="GO" id="GO:0006107">
    <property type="term" value="P:oxaloacetate metabolic process"/>
    <property type="evidence" value="ECO:0007669"/>
    <property type="project" value="TreeGrafter"/>
</dbReference>
<dbReference type="PANTHER" id="PTHR11561:SF0">
    <property type="entry name" value="PHOSPHOENOLPYRUVATE CARBOXYKINASE [GTP]-RELATED"/>
    <property type="match status" value="1"/>
</dbReference>
<evidence type="ECO:0000313" key="3">
    <source>
        <dbReference type="Proteomes" id="UP000271889"/>
    </source>
</evidence>
<dbReference type="GO" id="GO:0071333">
    <property type="term" value="P:cellular response to glucose stimulus"/>
    <property type="evidence" value="ECO:0007669"/>
    <property type="project" value="TreeGrafter"/>
</dbReference>
<reference evidence="2 3" key="1">
    <citation type="submission" date="2018-11" db="EMBL/GenBank/DDBJ databases">
        <authorList>
            <consortium name="Pathogen Informatics"/>
        </authorList>
    </citation>
    <scope>NUCLEOTIDE SEQUENCE [LARGE SCALE GENOMIC DNA]</scope>
</reference>
<dbReference type="InterPro" id="IPR035078">
    <property type="entry name" value="PEP_carboxykinase_GTP_N"/>
</dbReference>
<organism evidence="2 3">
    <name type="scientific">Cylicostephanus goldi</name>
    <name type="common">Nematode worm</name>
    <dbReference type="NCBI Taxonomy" id="71465"/>
    <lineage>
        <taxon>Eukaryota</taxon>
        <taxon>Metazoa</taxon>
        <taxon>Ecdysozoa</taxon>
        <taxon>Nematoda</taxon>
        <taxon>Chromadorea</taxon>
        <taxon>Rhabditida</taxon>
        <taxon>Rhabditina</taxon>
        <taxon>Rhabditomorpha</taxon>
        <taxon>Strongyloidea</taxon>
        <taxon>Strongylidae</taxon>
        <taxon>Cylicostephanus</taxon>
    </lineage>
</organism>
<dbReference type="OrthoDB" id="5841594at2759"/>
<dbReference type="EMBL" id="UYRV01014876">
    <property type="protein sequence ID" value="VDK60599.1"/>
    <property type="molecule type" value="Genomic_DNA"/>
</dbReference>
<dbReference type="Proteomes" id="UP000271889">
    <property type="component" value="Unassembled WGS sequence"/>
</dbReference>
<feature type="domain" description="Phosphoenolpyruvate carboxykinase GTP-utilising N-terminal" evidence="1">
    <location>
        <begin position="33"/>
        <end position="77"/>
    </location>
</feature>
<evidence type="ECO:0000313" key="2">
    <source>
        <dbReference type="EMBL" id="VDK60599.1"/>
    </source>
</evidence>
<sequence length="79" mass="9033">MNRNLENSRLYTISHKSKNIKGDFHSLPPKVARFIAEKAELMGPKGIFICDGSQKEFQSIVDDMVKDDVLKPLKAYDHK</sequence>
<dbReference type="SUPFAM" id="SSF68923">
    <property type="entry name" value="PEP carboxykinase N-terminal domain"/>
    <property type="match status" value="1"/>
</dbReference>
<dbReference type="PANTHER" id="PTHR11561">
    <property type="entry name" value="PHOSPHOENOLPYRUVATE CARBOXYKINASE"/>
    <property type="match status" value="1"/>
</dbReference>
<protein>
    <recommendedName>
        <fullName evidence="1">Phosphoenolpyruvate carboxykinase GTP-utilising N-terminal domain-containing protein</fullName>
    </recommendedName>
</protein>
<dbReference type="GO" id="GO:0006094">
    <property type="term" value="P:gluconeogenesis"/>
    <property type="evidence" value="ECO:0007669"/>
    <property type="project" value="InterPro"/>
</dbReference>
<evidence type="ECO:0000259" key="1">
    <source>
        <dbReference type="Pfam" id="PF17297"/>
    </source>
</evidence>
<dbReference type="GO" id="GO:0046327">
    <property type="term" value="P:glycerol biosynthetic process from pyruvate"/>
    <property type="evidence" value="ECO:0007669"/>
    <property type="project" value="TreeGrafter"/>
</dbReference>
<accession>A0A3P6RJS2</accession>
<dbReference type="InterPro" id="IPR008210">
    <property type="entry name" value="PEP_carboxykinase_N"/>
</dbReference>
<dbReference type="Pfam" id="PF17297">
    <property type="entry name" value="PEPCK_N"/>
    <property type="match status" value="1"/>
</dbReference>
<dbReference type="GO" id="GO:0005829">
    <property type="term" value="C:cytosol"/>
    <property type="evidence" value="ECO:0007669"/>
    <property type="project" value="TreeGrafter"/>
</dbReference>
<gene>
    <name evidence="2" type="ORF">CGOC_LOCUS5065</name>
</gene>
<dbReference type="GO" id="GO:0042594">
    <property type="term" value="P:response to starvation"/>
    <property type="evidence" value="ECO:0007669"/>
    <property type="project" value="TreeGrafter"/>
</dbReference>
<dbReference type="GO" id="GO:0004613">
    <property type="term" value="F:phosphoenolpyruvate carboxykinase (GTP) activity"/>
    <property type="evidence" value="ECO:0007669"/>
    <property type="project" value="TreeGrafter"/>
</dbReference>
<dbReference type="Gene3D" id="3.40.449.10">
    <property type="entry name" value="Phosphoenolpyruvate Carboxykinase, domain 1"/>
    <property type="match status" value="1"/>
</dbReference>
<dbReference type="InterPro" id="IPR008209">
    <property type="entry name" value="PEP_carboxykinase_GTP"/>
</dbReference>
<dbReference type="AlphaFoldDB" id="A0A3P6RJS2"/>
<dbReference type="GO" id="GO:0005525">
    <property type="term" value="F:GTP binding"/>
    <property type="evidence" value="ECO:0007669"/>
    <property type="project" value="InterPro"/>
</dbReference>
<proteinExistence type="predicted"/>
<name>A0A3P6RJS2_CYLGO</name>